<gene>
    <name evidence="2" type="ORF">GURASL_00080</name>
</gene>
<evidence type="ECO:0000256" key="1">
    <source>
        <dbReference type="SAM" id="SignalP"/>
    </source>
</evidence>
<proteinExistence type="predicted"/>
<evidence type="ECO:0000313" key="2">
    <source>
        <dbReference type="EMBL" id="BDV41085.1"/>
    </source>
</evidence>
<evidence type="ECO:0000313" key="3">
    <source>
        <dbReference type="Proteomes" id="UP001317705"/>
    </source>
</evidence>
<keyword evidence="2" id="KW-0449">Lipoprotein</keyword>
<feature type="chain" id="PRO_5045940093" evidence="1">
    <location>
        <begin position="21"/>
        <end position="243"/>
    </location>
</feature>
<protein>
    <submittedName>
        <fullName evidence="2">Lipoprotein</fullName>
    </submittedName>
</protein>
<sequence length="243" mass="24900">MSRKQLAVLLVTLLFCSACTAYKSQYVGFRPVEDYANRQVIDGVSVAGEAFAEPGAAKDAFGFDVVGAGVLPVQVVMNNRGNSDLEIVAAQTFLVTDANRYFPVIPNSVAIDRLEKSTQLASFFGKGAGKGALLGAAGGAILGTAIGIVSGSSVGEALGKGAAVGAAGGAVIGGVKEGTSDERERSIIDDIRDKGLEGKEIPPGSLASGFLFFPAEAGTAAALKMQLRDRSSGKILPVTLTFR</sequence>
<name>A0ABM8EFR4_9BACT</name>
<dbReference type="Proteomes" id="UP001317705">
    <property type="component" value="Chromosome"/>
</dbReference>
<keyword evidence="1" id="KW-0732">Signal</keyword>
<feature type="signal peptide" evidence="1">
    <location>
        <begin position="1"/>
        <end position="20"/>
    </location>
</feature>
<dbReference type="EMBL" id="AP027151">
    <property type="protein sequence ID" value="BDV41085.1"/>
    <property type="molecule type" value="Genomic_DNA"/>
</dbReference>
<keyword evidence="3" id="KW-1185">Reference proteome</keyword>
<organism evidence="2 3">
    <name type="scientific">Geotalea uraniireducens</name>
    <dbReference type="NCBI Taxonomy" id="351604"/>
    <lineage>
        <taxon>Bacteria</taxon>
        <taxon>Pseudomonadati</taxon>
        <taxon>Thermodesulfobacteriota</taxon>
        <taxon>Desulfuromonadia</taxon>
        <taxon>Geobacterales</taxon>
        <taxon>Geobacteraceae</taxon>
        <taxon>Geotalea</taxon>
    </lineage>
</organism>
<reference evidence="2 3" key="1">
    <citation type="submission" date="2022-12" db="EMBL/GenBank/DDBJ databases">
        <title>Polyphasic characterization of Geotalea uranireducens NIT-SL11 newly isolated from a complex of sewage sludge and microbially reduced graphene oxide.</title>
        <authorList>
            <person name="Xie L."/>
            <person name="Yoshida N."/>
            <person name="Meng L."/>
        </authorList>
    </citation>
    <scope>NUCLEOTIDE SEQUENCE [LARGE SCALE GENOMIC DNA]</scope>
    <source>
        <strain evidence="2 3">NIT-SL11</strain>
    </source>
</reference>
<accession>A0ABM8EFR4</accession>